<feature type="domain" description="DNA replication/recombination mediator RecO N-terminal" evidence="10">
    <location>
        <begin position="1"/>
        <end position="80"/>
    </location>
</feature>
<dbReference type="Proteomes" id="UP000291289">
    <property type="component" value="Unassembled WGS sequence"/>
</dbReference>
<evidence type="ECO:0000313" key="12">
    <source>
        <dbReference type="Proteomes" id="UP000291289"/>
    </source>
</evidence>
<dbReference type="PANTHER" id="PTHR33991">
    <property type="entry name" value="DNA REPAIR PROTEIN RECO"/>
    <property type="match status" value="1"/>
</dbReference>
<gene>
    <name evidence="8 11" type="primary">recO</name>
    <name evidence="11" type="ORF">EJ419_06150</name>
</gene>
<evidence type="ECO:0000256" key="8">
    <source>
        <dbReference type="HAMAP-Rule" id="MF_00201"/>
    </source>
</evidence>
<evidence type="ECO:0000256" key="3">
    <source>
        <dbReference type="ARBA" id="ARBA00021310"/>
    </source>
</evidence>
<evidence type="ECO:0000259" key="10">
    <source>
        <dbReference type="Pfam" id="PF11967"/>
    </source>
</evidence>
<dbReference type="NCBIfam" id="TIGR00613">
    <property type="entry name" value="reco"/>
    <property type="match status" value="1"/>
</dbReference>
<feature type="compositionally biased region" description="Polar residues" evidence="9">
    <location>
        <begin position="303"/>
        <end position="319"/>
    </location>
</feature>
<dbReference type="RefSeq" id="WP_131284713.1">
    <property type="nucleotide sequence ID" value="NZ_RXLP01000023.1"/>
</dbReference>
<dbReference type="Pfam" id="PF11967">
    <property type="entry name" value="RecO_N"/>
    <property type="match status" value="1"/>
</dbReference>
<dbReference type="Pfam" id="PF02565">
    <property type="entry name" value="RecO_C"/>
    <property type="match status" value="1"/>
</dbReference>
<reference evidence="11 12" key="1">
    <citation type="submission" date="2018-12" db="EMBL/GenBank/DDBJ databases">
        <title>Alloscrdovia theropitheci sp. nov: a novel taxon from the feces of the bleeding-herat monkey (Theropithecus geleda).</title>
        <authorList>
            <person name="Modesto M."/>
        </authorList>
    </citation>
    <scope>NUCLEOTIDE SEQUENCE [LARGE SCALE GENOMIC DNA]</scope>
    <source>
        <strain evidence="11 12">GLDI4/2</strain>
    </source>
</reference>
<accession>A0A4R0QSC8</accession>
<evidence type="ECO:0000256" key="5">
    <source>
        <dbReference type="ARBA" id="ARBA00023172"/>
    </source>
</evidence>
<dbReference type="AlphaFoldDB" id="A0A4R0QSC8"/>
<dbReference type="PANTHER" id="PTHR33991:SF1">
    <property type="entry name" value="DNA REPAIR PROTEIN RECO"/>
    <property type="match status" value="1"/>
</dbReference>
<keyword evidence="6 8" id="KW-0234">DNA repair</keyword>
<evidence type="ECO:0000256" key="2">
    <source>
        <dbReference type="ARBA" id="ARBA00007452"/>
    </source>
</evidence>
<keyword evidence="5 8" id="KW-0233">DNA recombination</keyword>
<dbReference type="GO" id="GO:0006310">
    <property type="term" value="P:DNA recombination"/>
    <property type="evidence" value="ECO:0007669"/>
    <property type="project" value="UniProtKB-UniRule"/>
</dbReference>
<evidence type="ECO:0000256" key="9">
    <source>
        <dbReference type="SAM" id="MobiDB-lite"/>
    </source>
</evidence>
<protein>
    <recommendedName>
        <fullName evidence="3 8">DNA repair protein RecO</fullName>
    </recommendedName>
    <alternativeName>
        <fullName evidence="7 8">Recombination protein O</fullName>
    </alternativeName>
</protein>
<dbReference type="SUPFAM" id="SSF50249">
    <property type="entry name" value="Nucleic acid-binding proteins"/>
    <property type="match status" value="1"/>
</dbReference>
<feature type="region of interest" description="Disordered" evidence="9">
    <location>
        <begin position="263"/>
        <end position="290"/>
    </location>
</feature>
<keyword evidence="12" id="KW-1185">Reference proteome</keyword>
<dbReference type="InterPro" id="IPR037278">
    <property type="entry name" value="ARFGAP/RecO"/>
</dbReference>
<dbReference type="SUPFAM" id="SSF57863">
    <property type="entry name" value="ArfGap/RecO-like zinc finger"/>
    <property type="match status" value="1"/>
</dbReference>
<dbReference type="OrthoDB" id="9812244at2"/>
<comment type="function">
    <text evidence="1 8">Involved in DNA repair and RecF pathway recombination.</text>
</comment>
<evidence type="ECO:0000256" key="4">
    <source>
        <dbReference type="ARBA" id="ARBA00022763"/>
    </source>
</evidence>
<dbReference type="HAMAP" id="MF_00201">
    <property type="entry name" value="RecO"/>
    <property type="match status" value="1"/>
</dbReference>
<dbReference type="InterPro" id="IPR042242">
    <property type="entry name" value="RecO_C"/>
</dbReference>
<comment type="caution">
    <text evidence="11">The sequence shown here is derived from an EMBL/GenBank/DDBJ whole genome shotgun (WGS) entry which is preliminary data.</text>
</comment>
<name>A0A4R0QSC8_9BIFI</name>
<evidence type="ECO:0000256" key="7">
    <source>
        <dbReference type="ARBA" id="ARBA00033409"/>
    </source>
</evidence>
<dbReference type="Gene3D" id="2.40.50.140">
    <property type="entry name" value="Nucleic acid-binding proteins"/>
    <property type="match status" value="1"/>
</dbReference>
<dbReference type="GO" id="GO:0006302">
    <property type="term" value="P:double-strand break repair"/>
    <property type="evidence" value="ECO:0007669"/>
    <property type="project" value="TreeGrafter"/>
</dbReference>
<dbReference type="InterPro" id="IPR012340">
    <property type="entry name" value="NA-bd_OB-fold"/>
</dbReference>
<organism evidence="11 12">
    <name type="scientific">Alloscardovia theropitheci</name>
    <dbReference type="NCBI Taxonomy" id="2496842"/>
    <lineage>
        <taxon>Bacteria</taxon>
        <taxon>Bacillati</taxon>
        <taxon>Actinomycetota</taxon>
        <taxon>Actinomycetes</taxon>
        <taxon>Bifidobacteriales</taxon>
        <taxon>Bifidobacteriaceae</taxon>
        <taxon>Alloscardovia</taxon>
    </lineage>
</organism>
<dbReference type="EMBL" id="RXLP01000023">
    <property type="protein sequence ID" value="TCD54025.1"/>
    <property type="molecule type" value="Genomic_DNA"/>
</dbReference>
<proteinExistence type="inferred from homology"/>
<evidence type="ECO:0000313" key="11">
    <source>
        <dbReference type="EMBL" id="TCD54025.1"/>
    </source>
</evidence>
<dbReference type="Gene3D" id="1.20.1440.120">
    <property type="entry name" value="Recombination protein O, C-terminal domain"/>
    <property type="match status" value="1"/>
</dbReference>
<dbReference type="InterPro" id="IPR003717">
    <property type="entry name" value="RecO"/>
</dbReference>
<sequence length="354" mass="39330">MPTYTDEGVVLRTIKLGEADRIVTIMTKSHGKIRAVAKGARRTKSRFGGRLEPFARNKFLIHEGRGELQHINQADTIHAYGGEIIADYDAYVCANVIAESLDKFLDSTQSYSGFSSHYASSTQEYSAQGVYVQGTYAQTDSSQSVLPKNGMYGNSFTDDLTAYYNLLVAALGSLARKEHSAQMIESSFLLRMLAMAGWAPRLDNCVVCGRQTDLRFFSTQSGGMMCSTDRVLDAREISKESRIQMYALLHGRWDLLRNNDHSDISPHDGGEQEGNCADPDDSRTFTNPSVTTRDVASIRRDVASNQANNHSSATFSGLTEETGLNPDVPEIVEEWSQYYIERPIRSFQLVKSVI</sequence>
<comment type="similarity">
    <text evidence="2 8">Belongs to the RecO family.</text>
</comment>
<evidence type="ECO:0000256" key="1">
    <source>
        <dbReference type="ARBA" id="ARBA00003065"/>
    </source>
</evidence>
<feature type="region of interest" description="Disordered" evidence="9">
    <location>
        <begin position="302"/>
        <end position="323"/>
    </location>
</feature>
<evidence type="ECO:0000256" key="6">
    <source>
        <dbReference type="ARBA" id="ARBA00023204"/>
    </source>
</evidence>
<keyword evidence="4 8" id="KW-0227">DNA damage</keyword>
<dbReference type="GO" id="GO:0043590">
    <property type="term" value="C:bacterial nucleoid"/>
    <property type="evidence" value="ECO:0007669"/>
    <property type="project" value="TreeGrafter"/>
</dbReference>
<dbReference type="InterPro" id="IPR022572">
    <property type="entry name" value="DNA_rep/recomb_RecO_N"/>
</dbReference>